<dbReference type="Pfam" id="PF25316">
    <property type="entry name" value="TAF2_3rd"/>
    <property type="match status" value="1"/>
</dbReference>
<evidence type="ECO:0000256" key="3">
    <source>
        <dbReference type="ARBA" id="ARBA00017363"/>
    </source>
</evidence>
<dbReference type="InterPro" id="IPR057991">
    <property type="entry name" value="TPR_TAF2_C"/>
</dbReference>
<dbReference type="SUPFAM" id="SSF55486">
    <property type="entry name" value="Metalloproteases ('zincins'), catalytic domain"/>
    <property type="match status" value="1"/>
</dbReference>
<evidence type="ECO:0000259" key="11">
    <source>
        <dbReference type="Pfam" id="PF25577"/>
    </source>
</evidence>
<feature type="compositionally biased region" description="Polar residues" evidence="8">
    <location>
        <begin position="1000"/>
        <end position="1013"/>
    </location>
</feature>
<organism evidence="12 13">
    <name type="scientific">Mya arenaria</name>
    <name type="common">Soft-shell clam</name>
    <dbReference type="NCBI Taxonomy" id="6604"/>
    <lineage>
        <taxon>Eukaryota</taxon>
        <taxon>Metazoa</taxon>
        <taxon>Spiralia</taxon>
        <taxon>Lophotrochozoa</taxon>
        <taxon>Mollusca</taxon>
        <taxon>Bivalvia</taxon>
        <taxon>Autobranchia</taxon>
        <taxon>Heteroconchia</taxon>
        <taxon>Euheterodonta</taxon>
        <taxon>Imparidentia</taxon>
        <taxon>Neoheterodontei</taxon>
        <taxon>Myida</taxon>
        <taxon>Myoidea</taxon>
        <taxon>Myidae</taxon>
        <taxon>Mya</taxon>
    </lineage>
</organism>
<evidence type="ECO:0000256" key="7">
    <source>
        <dbReference type="ARBA" id="ARBA00033345"/>
    </source>
</evidence>
<dbReference type="InterPro" id="IPR042097">
    <property type="entry name" value="Aminopeptidase_N-like_N_sf"/>
</dbReference>
<dbReference type="EMBL" id="CP111024">
    <property type="protein sequence ID" value="WAR22761.1"/>
    <property type="molecule type" value="Genomic_DNA"/>
</dbReference>
<feature type="compositionally biased region" description="Basic residues" evidence="8">
    <location>
        <begin position="1128"/>
        <end position="1147"/>
    </location>
</feature>
<reference evidence="12" key="1">
    <citation type="submission" date="2022-11" db="EMBL/GenBank/DDBJ databases">
        <title>Centuries of genome instability and evolution in soft-shell clam transmissible cancer (bioRxiv).</title>
        <authorList>
            <person name="Hart S.F.M."/>
            <person name="Yonemitsu M.A."/>
            <person name="Giersch R.M."/>
            <person name="Beal B.F."/>
            <person name="Arriagada G."/>
            <person name="Davis B.W."/>
            <person name="Ostrander E.A."/>
            <person name="Goff S.P."/>
            <person name="Metzger M.J."/>
        </authorList>
    </citation>
    <scope>NUCLEOTIDE SEQUENCE</scope>
    <source>
        <strain evidence="12">MELC-2E11</strain>
        <tissue evidence="12">Siphon/mantle</tissue>
    </source>
</reference>
<dbReference type="SUPFAM" id="SSF48371">
    <property type="entry name" value="ARM repeat"/>
    <property type="match status" value="1"/>
</dbReference>
<dbReference type="Pfam" id="PF25577">
    <property type="entry name" value="TPR_TAF2_C"/>
    <property type="match status" value="1"/>
</dbReference>
<dbReference type="InterPro" id="IPR014782">
    <property type="entry name" value="Peptidase_M1_dom"/>
</dbReference>
<evidence type="ECO:0000256" key="1">
    <source>
        <dbReference type="ARBA" id="ARBA00004123"/>
    </source>
</evidence>
<dbReference type="PANTHER" id="PTHR15137">
    <property type="entry name" value="TRANSCRIPTION INITIATION FACTOR TFIID"/>
    <property type="match status" value="1"/>
</dbReference>
<dbReference type="SUPFAM" id="SSF63737">
    <property type="entry name" value="Leukotriene A4 hydrolase N-terminal domain"/>
    <property type="match status" value="1"/>
</dbReference>
<evidence type="ECO:0000256" key="2">
    <source>
        <dbReference type="ARBA" id="ARBA00010937"/>
    </source>
</evidence>
<keyword evidence="4" id="KW-0805">Transcription regulation</keyword>
<dbReference type="Proteomes" id="UP001164746">
    <property type="component" value="Chromosome 13"/>
</dbReference>
<evidence type="ECO:0000259" key="10">
    <source>
        <dbReference type="Pfam" id="PF25316"/>
    </source>
</evidence>
<dbReference type="Gene3D" id="1.10.390.10">
    <property type="entry name" value="Neutral Protease Domain 2"/>
    <property type="match status" value="1"/>
</dbReference>
<feature type="compositionally biased region" description="Basic and acidic residues" evidence="8">
    <location>
        <begin position="1148"/>
        <end position="1163"/>
    </location>
</feature>
<dbReference type="InterPro" id="IPR016024">
    <property type="entry name" value="ARM-type_fold"/>
</dbReference>
<comment type="similarity">
    <text evidence="2">Belongs to the TAF2 family.</text>
</comment>
<protein>
    <recommendedName>
        <fullName evidence="3">Transcription initiation factor TFIID subunit 2</fullName>
    </recommendedName>
    <alternativeName>
        <fullName evidence="7">Transcription initiation factor TFIID 150 kDa subunit</fullName>
    </alternativeName>
</protein>
<feature type="domain" description="Transcription initiation factor TFIID subunit 2 Ig-like" evidence="10">
    <location>
        <begin position="469"/>
        <end position="588"/>
    </location>
</feature>
<evidence type="ECO:0000313" key="12">
    <source>
        <dbReference type="EMBL" id="WAR22761.1"/>
    </source>
</evidence>
<evidence type="ECO:0000256" key="8">
    <source>
        <dbReference type="SAM" id="MobiDB-lite"/>
    </source>
</evidence>
<proteinExistence type="inferred from homology"/>
<evidence type="ECO:0000259" key="9">
    <source>
        <dbReference type="Pfam" id="PF01433"/>
    </source>
</evidence>
<dbReference type="Pfam" id="PF01433">
    <property type="entry name" value="Peptidase_M1"/>
    <property type="match status" value="1"/>
</dbReference>
<sequence length="1198" mass="134488">MWLFSLGYVELTIYPLRADLREIKINSKQSRIYRILVNGSWECKFWYSDPTLEAVQKEEQTRTRSLDNFEKEYLSGLNSVNPDFGNGEVFIKLPPEAIPTIADLQPLRINIEFSLEQPEGGLHFVVPGNEGSMAERGAHMLWFPCIDCYAEPCTWKLEFTCDLSMTAVSCGDLLEMVYTSDRRQKTYHYYLSTPTSAPNIAVAIGPFEMLVDPNMHEVTHFCLPHLKSILKHTTSYLHESFEFFEELMSSRYPYSCYKQVFVDEAYEDAQSFATMTIFSTNLLHSSRIIDQTIITRKYMASAIAQQFFGCFIVMQTWCDAWLPKGISAFLGELFVKKTFGNNEYKHGIAQCLREVEQYEALSGGIVLDPSYSKPATYFSCMQPQTISPTYMEMYHKKALLIVRMLEARIGATLLLQVFNKLQALAFTASQQKFMATAWNNMLLSTNSFLKVIFTVTGKDIQPFIDHCQSGCARFVGNFVFNRKRNVVEIEIRQDYTAKGSLRYVGPLEVTIQELDGSFNHTFNIEENKTKFEITCHSKSRRNKKKKIPLLTGEEVDMDLSAMDADSPVLWLRMDKDLNLLRSITWEQPDYMSQYQLRYERDVVAQCEAIQALKAFPSAATRKALTDVLECEQSYYKVRIEAAMCLAKIANMMVSTWAGPPAMLTIFRKLFGSHSCPSIVRQNNFTNLQHYFLIKAIPQAMAQLRNLHNICPPEVYSDNYYRAALVDALAATVTPAVTTVTLTGQSVNTDLSSDTKAILEEVTRCLNLEKLLPCYGHTVTVSCLRAIRILQKFGHLPSDPSIFRSYAQHGVYQDVRLVAIESLVDFIKTDVNVSELYWLLEVVDRDPDRFVSYETIRMLSAKPPFNRGEDSLLNTEALVNRLWKLINCSLASDSKIRCGVVDFYFAMFGKYRPACLHVPDSFMVFSNVKEKKPINPAIVSETMTDMFEDDDEDIPSLGATTSLQTSSLLLDSAASPIISMDTPTGGIKRRAESPPFAPPSKFTSLMKQESSSSLHGDGPAPVKKLKIMGGVDSPEGRGSRAEAPVLPLAMAGGLDSCSQSRLSEDSNSSQGDSSQSRPPTTVAPASGPTSFHGLFPSSASSSANVLPPTPSSQPTTDTQGDMTGDSTRHRLKKKKKKNKHKHKHKHKHDRADRGRERSGDRGWGERGVASPMVPSVQSVTSMSSNTRDSAPSSPDFEVI</sequence>
<dbReference type="InterPro" id="IPR037813">
    <property type="entry name" value="TAF2"/>
</dbReference>
<feature type="compositionally biased region" description="Polar residues" evidence="8">
    <location>
        <begin position="1174"/>
        <end position="1191"/>
    </location>
</feature>
<evidence type="ECO:0000256" key="4">
    <source>
        <dbReference type="ARBA" id="ARBA00023015"/>
    </source>
</evidence>
<feature type="domain" description="Peptidase M1 membrane alanine aminopeptidase" evidence="9">
    <location>
        <begin position="238"/>
        <end position="414"/>
    </location>
</feature>
<keyword evidence="5" id="KW-0804">Transcription</keyword>
<feature type="domain" description="Transcription initiation factor TFIID subunit 2 TPR repeats" evidence="11">
    <location>
        <begin position="589"/>
        <end position="931"/>
    </location>
</feature>
<feature type="region of interest" description="Disordered" evidence="8">
    <location>
        <begin position="980"/>
        <end position="1198"/>
    </location>
</feature>
<dbReference type="CDD" id="cd09839">
    <property type="entry name" value="M1_like_TAF2"/>
    <property type="match status" value="1"/>
</dbReference>
<evidence type="ECO:0000256" key="6">
    <source>
        <dbReference type="ARBA" id="ARBA00023242"/>
    </source>
</evidence>
<feature type="compositionally biased region" description="Low complexity" evidence="8">
    <location>
        <begin position="1064"/>
        <end position="1075"/>
    </location>
</feature>
<dbReference type="PANTHER" id="PTHR15137:SF9">
    <property type="entry name" value="TRANSCRIPTION INITIATION FACTOR TFIID SUBUNIT 2"/>
    <property type="match status" value="1"/>
</dbReference>
<gene>
    <name evidence="12" type="ORF">MAR_036430</name>
</gene>
<dbReference type="Gene3D" id="2.60.40.1730">
    <property type="entry name" value="tricorn interacting facor f3 domain"/>
    <property type="match status" value="1"/>
</dbReference>
<dbReference type="InterPro" id="IPR057345">
    <property type="entry name" value="Ig-like_TAF2"/>
</dbReference>
<name>A0ABY7FPW3_MYAAR</name>
<dbReference type="InterPro" id="IPR027268">
    <property type="entry name" value="Peptidase_M4/M1_CTD_sf"/>
</dbReference>
<keyword evidence="6" id="KW-0539">Nucleus</keyword>
<evidence type="ECO:0000256" key="5">
    <source>
        <dbReference type="ARBA" id="ARBA00023163"/>
    </source>
</evidence>
<comment type="subcellular location">
    <subcellularLocation>
        <location evidence="1">Nucleus</location>
    </subcellularLocation>
</comment>
<accession>A0ABY7FPW3</accession>
<evidence type="ECO:0000313" key="13">
    <source>
        <dbReference type="Proteomes" id="UP001164746"/>
    </source>
</evidence>
<keyword evidence="13" id="KW-1185">Reference proteome</keyword>